<dbReference type="AlphaFoldDB" id="A0A5J4X056"/>
<reference evidence="1 2" key="1">
    <citation type="submission" date="2019-03" db="EMBL/GenBank/DDBJ databases">
        <title>Single cell metagenomics reveals metabolic interactions within the superorganism composed of flagellate Streblomastix strix and complex community of Bacteroidetes bacteria on its surface.</title>
        <authorList>
            <person name="Treitli S.C."/>
            <person name="Kolisko M."/>
            <person name="Husnik F."/>
            <person name="Keeling P."/>
            <person name="Hampl V."/>
        </authorList>
    </citation>
    <scope>NUCLEOTIDE SEQUENCE [LARGE SCALE GENOMIC DNA]</scope>
    <source>
        <strain evidence="1">ST1C</strain>
    </source>
</reference>
<gene>
    <name evidence="1" type="ORF">EZS28_003730</name>
</gene>
<evidence type="ECO:0000313" key="1">
    <source>
        <dbReference type="EMBL" id="KAA6400738.1"/>
    </source>
</evidence>
<dbReference type="EMBL" id="SNRW01000509">
    <property type="protein sequence ID" value="KAA6400738.1"/>
    <property type="molecule type" value="Genomic_DNA"/>
</dbReference>
<dbReference type="Proteomes" id="UP000324800">
    <property type="component" value="Unassembled WGS sequence"/>
</dbReference>
<accession>A0A5J4X056</accession>
<sequence length="205" mass="23292">MGATTAKRKSLSIMVTTSSVRSLVTEIAKSNNDDCDFSLGVDVHDDLTELFPDESGVIRCALISKYDWSQCYTKLVLFNEFGGECTCGIITCGTTGFYQLDCTDIEDVVLYGWFELYETSFEFRDEDDDVCVPCLYNLSKRLNFFIDSVWIRCGDYLKDVGLTFIFGCCLSVEFETMGLIPDTTVLTYDWKSFISDDYEGNEYRS</sequence>
<proteinExistence type="predicted"/>
<evidence type="ECO:0000313" key="2">
    <source>
        <dbReference type="Proteomes" id="UP000324800"/>
    </source>
</evidence>
<organism evidence="1 2">
    <name type="scientific">Streblomastix strix</name>
    <dbReference type="NCBI Taxonomy" id="222440"/>
    <lineage>
        <taxon>Eukaryota</taxon>
        <taxon>Metamonada</taxon>
        <taxon>Preaxostyla</taxon>
        <taxon>Oxymonadida</taxon>
        <taxon>Streblomastigidae</taxon>
        <taxon>Streblomastix</taxon>
    </lineage>
</organism>
<protein>
    <submittedName>
        <fullName evidence="1">Uncharacterized protein</fullName>
    </submittedName>
</protein>
<comment type="caution">
    <text evidence="1">The sequence shown here is derived from an EMBL/GenBank/DDBJ whole genome shotgun (WGS) entry which is preliminary data.</text>
</comment>
<name>A0A5J4X056_9EUKA</name>